<dbReference type="EMBL" id="QXXQ01000076">
    <property type="protein sequence ID" value="RID89571.1"/>
    <property type="molecule type" value="Genomic_DNA"/>
</dbReference>
<protein>
    <submittedName>
        <fullName evidence="2">Tricarballylate utilization 4Fe-4S protein TcuB</fullName>
    </submittedName>
</protein>
<gene>
    <name evidence="2" type="primary">tcuB</name>
    <name evidence="2" type="ORF">D2N39_22575</name>
</gene>
<dbReference type="SUPFAM" id="SSF54862">
    <property type="entry name" value="4Fe-4S ferredoxins"/>
    <property type="match status" value="1"/>
</dbReference>
<dbReference type="SUPFAM" id="SSF103501">
    <property type="entry name" value="Respiratory nitrate reductase 1 gamma chain"/>
    <property type="match status" value="1"/>
</dbReference>
<keyword evidence="3" id="KW-1185">Reference proteome</keyword>
<dbReference type="RefSeq" id="WP_119136934.1">
    <property type="nucleotide sequence ID" value="NZ_QXXQ01000076.1"/>
</dbReference>
<feature type="transmembrane region" description="Helical" evidence="1">
    <location>
        <begin position="258"/>
        <end position="278"/>
    </location>
</feature>
<dbReference type="InterPro" id="IPR012830">
    <property type="entry name" value="Citrate_utilization_prot_B"/>
</dbReference>
<feature type="transmembrane region" description="Helical" evidence="1">
    <location>
        <begin position="146"/>
        <end position="169"/>
    </location>
</feature>
<dbReference type="Proteomes" id="UP000266649">
    <property type="component" value="Unassembled WGS sequence"/>
</dbReference>
<organism evidence="2 3">
    <name type="scientific">Gemmobacter lutimaris</name>
    <dbReference type="NCBI Taxonomy" id="2306023"/>
    <lineage>
        <taxon>Bacteria</taxon>
        <taxon>Pseudomonadati</taxon>
        <taxon>Pseudomonadota</taxon>
        <taxon>Alphaproteobacteria</taxon>
        <taxon>Rhodobacterales</taxon>
        <taxon>Paracoccaceae</taxon>
        <taxon>Gemmobacter</taxon>
    </lineage>
</organism>
<feature type="transmembrane region" description="Helical" evidence="1">
    <location>
        <begin position="318"/>
        <end position="339"/>
    </location>
</feature>
<dbReference type="OrthoDB" id="3178130at2"/>
<proteinExistence type="predicted"/>
<keyword evidence="1" id="KW-0472">Membrane</keyword>
<dbReference type="NCBIfam" id="TIGR02484">
    <property type="entry name" value="CitB"/>
    <property type="match status" value="1"/>
</dbReference>
<feature type="transmembrane region" description="Helical" evidence="1">
    <location>
        <begin position="290"/>
        <end position="312"/>
    </location>
</feature>
<dbReference type="AlphaFoldDB" id="A0A398BKR9"/>
<dbReference type="InterPro" id="IPR036197">
    <property type="entry name" value="NarG-like_sf"/>
</dbReference>
<keyword evidence="1" id="KW-1133">Transmembrane helix</keyword>
<feature type="transmembrane region" description="Helical" evidence="1">
    <location>
        <begin position="221"/>
        <end position="243"/>
    </location>
</feature>
<evidence type="ECO:0000313" key="3">
    <source>
        <dbReference type="Proteomes" id="UP000266649"/>
    </source>
</evidence>
<accession>A0A398BKR9</accession>
<comment type="caution">
    <text evidence="2">The sequence shown here is derived from an EMBL/GenBank/DDBJ whole genome shotgun (WGS) entry which is preliminary data.</text>
</comment>
<name>A0A398BKR9_9RHOB</name>
<evidence type="ECO:0000313" key="2">
    <source>
        <dbReference type="EMBL" id="RID89571.1"/>
    </source>
</evidence>
<feature type="transmembrane region" description="Helical" evidence="1">
    <location>
        <begin position="103"/>
        <end position="126"/>
    </location>
</feature>
<evidence type="ECO:0000256" key="1">
    <source>
        <dbReference type="SAM" id="Phobius"/>
    </source>
</evidence>
<keyword evidence="1" id="KW-0812">Transmembrane</keyword>
<reference evidence="2 3" key="1">
    <citation type="submission" date="2018-09" db="EMBL/GenBank/DDBJ databases">
        <title>Gemmobacter lutimaris sp. nov., a marine bacterium isolated from tidal flat.</title>
        <authorList>
            <person name="Lee D.W."/>
            <person name="Yoo Y."/>
            <person name="Kim J.-J."/>
            <person name="Kim B.S."/>
        </authorList>
    </citation>
    <scope>NUCLEOTIDE SEQUENCE [LARGE SCALE GENOMIC DNA]</scope>
    <source>
        <strain evidence="2 3">YJ-T1-11</strain>
    </source>
</reference>
<sequence>MSLDLIIPAPSATDEARRQIEICNACRYCEGFCAVFPAMTRQKSFADGDLTQLANLCHNCRGCYYACQYTAPHEFALNIPAALAEVRVESWERLARPQALARLFQTHGVAMAGLLVVALAVFFWALGALRPVEGAGFYAHLAHNTLVAIFAPAFVLPLLLIALSVRDYWREVGGGRVRLAHLLRAFDSAARMKNLSGGHGEGCNFEKGDRFSDRRRVFHQLMMYGFLLCFASTSSATLMHYLLGLEAPYALISVPKLLGVPGGLMMAVGAVGLGWLKLRADRSLGAARVWGGEMAFVLLLGAVALTGLGLYVATGSALVGPLLAVHLSTVMVLFLLMPFSKMVHGFYRLAALVAEAGQPAPSSANE</sequence>